<dbReference type="Proteomes" id="UP001054821">
    <property type="component" value="Chromosome 4"/>
</dbReference>
<evidence type="ECO:0000313" key="2">
    <source>
        <dbReference type="Proteomes" id="UP001054821"/>
    </source>
</evidence>
<protein>
    <submittedName>
        <fullName evidence="1">Uncharacterized protein</fullName>
    </submittedName>
</protein>
<reference evidence="1 2" key="1">
    <citation type="journal article" date="2022" name="G3 (Bethesda)">
        <title>Whole-genome sequence and methylome profiling of the almond [Prunus dulcis (Mill.) D.A. Webb] cultivar 'Nonpareil'.</title>
        <authorList>
            <person name="D'Amico-Willman K.M."/>
            <person name="Ouma W.Z."/>
            <person name="Meulia T."/>
            <person name="Sideli G.M."/>
            <person name="Gradziel T.M."/>
            <person name="Fresnedo-Ramirez J."/>
        </authorList>
    </citation>
    <scope>NUCLEOTIDE SEQUENCE [LARGE SCALE GENOMIC DNA]</scope>
    <source>
        <strain evidence="1">Clone GOH B32 T37-40</strain>
    </source>
</reference>
<dbReference type="AlphaFoldDB" id="A0AAD4Z363"/>
<name>A0AAD4Z363_PRUDU</name>
<comment type="caution">
    <text evidence="1">The sequence shown here is derived from an EMBL/GenBank/DDBJ whole genome shotgun (WGS) entry which is preliminary data.</text>
</comment>
<proteinExistence type="predicted"/>
<sequence>MGDGNISQPSAALTLASRRDDLQGNLSEIEKSLAELYSQQLQLVDLKKSLMEELCLIQDACNHPRPACSSPLLTGLYVCLNRGDVYSNTKQRSTEAAGRSIVSIVVDHTFLCIKDTEFQLELLMQSFLFSRVLFYDSYILN</sequence>
<keyword evidence="2" id="KW-1185">Reference proteome</keyword>
<accession>A0AAD4Z363</accession>
<organism evidence="1 2">
    <name type="scientific">Prunus dulcis</name>
    <name type="common">Almond</name>
    <name type="synonym">Amygdalus dulcis</name>
    <dbReference type="NCBI Taxonomy" id="3755"/>
    <lineage>
        <taxon>Eukaryota</taxon>
        <taxon>Viridiplantae</taxon>
        <taxon>Streptophyta</taxon>
        <taxon>Embryophyta</taxon>
        <taxon>Tracheophyta</taxon>
        <taxon>Spermatophyta</taxon>
        <taxon>Magnoliopsida</taxon>
        <taxon>eudicotyledons</taxon>
        <taxon>Gunneridae</taxon>
        <taxon>Pentapetalae</taxon>
        <taxon>rosids</taxon>
        <taxon>fabids</taxon>
        <taxon>Rosales</taxon>
        <taxon>Rosaceae</taxon>
        <taxon>Amygdaloideae</taxon>
        <taxon>Amygdaleae</taxon>
        <taxon>Prunus</taxon>
    </lineage>
</organism>
<dbReference type="EMBL" id="JAJFAZ020000004">
    <property type="protein sequence ID" value="KAI5331026.1"/>
    <property type="molecule type" value="Genomic_DNA"/>
</dbReference>
<evidence type="ECO:0000313" key="1">
    <source>
        <dbReference type="EMBL" id="KAI5331026.1"/>
    </source>
</evidence>
<gene>
    <name evidence="1" type="ORF">L3X38_021152</name>
</gene>